<dbReference type="Proteomes" id="UP000239156">
    <property type="component" value="Unassembled WGS sequence"/>
</dbReference>
<name>A0A2S4VFA8_9BASI</name>
<gene>
    <name evidence="2" type="ORF">PSTT_07681</name>
</gene>
<reference evidence="2" key="1">
    <citation type="submission" date="2017-12" db="EMBL/GenBank/DDBJ databases">
        <title>Gene loss provides genomic basis for host adaptation in cereal stripe rust fungi.</title>
        <authorList>
            <person name="Xia C."/>
        </authorList>
    </citation>
    <scope>NUCLEOTIDE SEQUENCE [LARGE SCALE GENOMIC DNA]</scope>
    <source>
        <strain evidence="2">93-210</strain>
    </source>
</reference>
<organism evidence="2 3">
    <name type="scientific">Puccinia striiformis</name>
    <dbReference type="NCBI Taxonomy" id="27350"/>
    <lineage>
        <taxon>Eukaryota</taxon>
        <taxon>Fungi</taxon>
        <taxon>Dikarya</taxon>
        <taxon>Basidiomycota</taxon>
        <taxon>Pucciniomycotina</taxon>
        <taxon>Pucciniomycetes</taxon>
        <taxon>Pucciniales</taxon>
        <taxon>Pucciniaceae</taxon>
        <taxon>Puccinia</taxon>
    </lineage>
</organism>
<comment type="caution">
    <text evidence="2">The sequence shown here is derived from an EMBL/GenBank/DDBJ whole genome shotgun (WGS) entry which is preliminary data.</text>
</comment>
<evidence type="ECO:0000256" key="1">
    <source>
        <dbReference type="SAM" id="MobiDB-lite"/>
    </source>
</evidence>
<proteinExistence type="predicted"/>
<dbReference type="VEuPathDB" id="FungiDB:PSTT_07681"/>
<keyword evidence="3" id="KW-1185">Reference proteome</keyword>
<dbReference type="EMBL" id="PKSL01000066">
    <property type="protein sequence ID" value="POW08222.1"/>
    <property type="molecule type" value="Genomic_DNA"/>
</dbReference>
<evidence type="ECO:0000313" key="2">
    <source>
        <dbReference type="EMBL" id="POW08222.1"/>
    </source>
</evidence>
<sequence>MDMAQQATKKRQKNAAAKAEGKKRAAEETIAANDAVRKAKTNEQEDEYRQRLKDEANTKVDCRWAIAANKAKAAANCSCWEGKP</sequence>
<feature type="region of interest" description="Disordered" evidence="1">
    <location>
        <begin position="1"/>
        <end position="50"/>
    </location>
</feature>
<protein>
    <submittedName>
        <fullName evidence="2">Uncharacterized protein</fullName>
    </submittedName>
</protein>
<evidence type="ECO:0000313" key="3">
    <source>
        <dbReference type="Proteomes" id="UP000239156"/>
    </source>
</evidence>
<accession>A0A2S4VFA8</accession>
<feature type="compositionally biased region" description="Basic and acidic residues" evidence="1">
    <location>
        <begin position="35"/>
        <end position="50"/>
    </location>
</feature>
<dbReference type="AlphaFoldDB" id="A0A2S4VFA8"/>